<dbReference type="PANTHER" id="PTHR43283:SF11">
    <property type="entry name" value="BETA-LACTAMASE-RELATED DOMAIN-CONTAINING PROTEIN"/>
    <property type="match status" value="1"/>
</dbReference>
<comment type="caution">
    <text evidence="4">The sequence shown here is derived from an EMBL/GenBank/DDBJ whole genome shotgun (WGS) entry which is preliminary data.</text>
</comment>
<name>A0A7Y3RP48_9PROT</name>
<keyword evidence="5" id="KW-1185">Reference proteome</keyword>
<proteinExistence type="predicted"/>
<organism evidence="4 5">
    <name type="scientific">Parvularcula mediterranea</name>
    <dbReference type="NCBI Taxonomy" id="2732508"/>
    <lineage>
        <taxon>Bacteria</taxon>
        <taxon>Pseudomonadati</taxon>
        <taxon>Pseudomonadota</taxon>
        <taxon>Alphaproteobacteria</taxon>
        <taxon>Parvularculales</taxon>
        <taxon>Parvularculaceae</taxon>
        <taxon>Parvularcula</taxon>
    </lineage>
</organism>
<dbReference type="InterPro" id="IPR001466">
    <property type="entry name" value="Beta-lactam-related"/>
</dbReference>
<dbReference type="Gene3D" id="3.40.710.10">
    <property type="entry name" value="DD-peptidase/beta-lactamase superfamily"/>
    <property type="match status" value="1"/>
</dbReference>
<dbReference type="PROSITE" id="PS51257">
    <property type="entry name" value="PROKAR_LIPOPROTEIN"/>
    <property type="match status" value="1"/>
</dbReference>
<keyword evidence="2" id="KW-0732">Signal</keyword>
<feature type="signal peptide" evidence="2">
    <location>
        <begin position="1"/>
        <end position="21"/>
    </location>
</feature>
<dbReference type="GO" id="GO:0016787">
    <property type="term" value="F:hydrolase activity"/>
    <property type="evidence" value="ECO:0007669"/>
    <property type="project" value="UniProtKB-KW"/>
</dbReference>
<feature type="domain" description="Beta-lactamase-related" evidence="3">
    <location>
        <begin position="48"/>
        <end position="305"/>
    </location>
</feature>
<keyword evidence="1" id="KW-0378">Hydrolase</keyword>
<evidence type="ECO:0000256" key="1">
    <source>
        <dbReference type="ARBA" id="ARBA00022801"/>
    </source>
</evidence>
<evidence type="ECO:0000313" key="5">
    <source>
        <dbReference type="Proteomes" id="UP000536835"/>
    </source>
</evidence>
<feature type="chain" id="PRO_5031525329" evidence="2">
    <location>
        <begin position="22"/>
        <end position="431"/>
    </location>
</feature>
<dbReference type="PANTHER" id="PTHR43283">
    <property type="entry name" value="BETA-LACTAMASE-RELATED"/>
    <property type="match status" value="1"/>
</dbReference>
<dbReference type="InterPro" id="IPR050789">
    <property type="entry name" value="Diverse_Enzym_Activities"/>
</dbReference>
<sequence length="431" mass="47544">MRTVLASALFAVLAACASTPADPTTEELRLAEADVYFTALTSLDQFNGTVVLLRRGETIHLAAHEMSGDLPPTMAVDLSSQFDLRSVSKLLAKVAVVQLTADGVLTPETRVSEFYPDFPNGDRITVRHLMDNASGLPRELTNPPTDQMSLSRDEIIALAATEALAFEPGTDTRYSNVGYHLLYSIIGEASGLGFERYVEERIFAPAGMERSGAHFFGGRKNLDTYAYGHTVDDDGIEPILEFQPDEQRPAKLYSTAEDLGRLIRFLSSEPYASVLEKDGVIAHAGGTDGKRAYVEAGVAAGYGFAFLTNYDAIPFAQLVADTRAMLKGEPYEIPAPVMRTATDLPEEIMRRYVGTYRFEEIENLELEIRFEQGGLALYQNGELGGRLKAESEFVFFEAPQSKESITFRPRTDGRYDMLLDWQGVTWEGTPL</sequence>
<dbReference type="EMBL" id="JABFCX010000003">
    <property type="protein sequence ID" value="NNU17699.1"/>
    <property type="molecule type" value="Genomic_DNA"/>
</dbReference>
<reference evidence="4 5" key="1">
    <citation type="submission" date="2020-05" db="EMBL/GenBank/DDBJ databases">
        <title>Parvularcula mediterraneae sp. nov., isolated from polypropylene straw from shallow seawater of the seashore of Laganas in Zakynthos island, Greece.</title>
        <authorList>
            <person name="Szabo I."/>
            <person name="Al-Omari J."/>
            <person name="Rado J."/>
            <person name="Szerdahelyi G.S."/>
        </authorList>
    </citation>
    <scope>NUCLEOTIDE SEQUENCE [LARGE SCALE GENOMIC DNA]</scope>
    <source>
        <strain evidence="4 5">ZS-1/3</strain>
    </source>
</reference>
<dbReference type="Proteomes" id="UP000536835">
    <property type="component" value="Unassembled WGS sequence"/>
</dbReference>
<gene>
    <name evidence="4" type="ORF">HK107_15310</name>
</gene>
<dbReference type="RefSeq" id="WP_173201367.1">
    <property type="nucleotide sequence ID" value="NZ_JABFCX010000003.1"/>
</dbReference>
<evidence type="ECO:0000313" key="4">
    <source>
        <dbReference type="EMBL" id="NNU17699.1"/>
    </source>
</evidence>
<dbReference type="InterPro" id="IPR012338">
    <property type="entry name" value="Beta-lactam/transpept-like"/>
</dbReference>
<dbReference type="SUPFAM" id="SSF56601">
    <property type="entry name" value="beta-lactamase/transpeptidase-like"/>
    <property type="match status" value="1"/>
</dbReference>
<evidence type="ECO:0000256" key="2">
    <source>
        <dbReference type="SAM" id="SignalP"/>
    </source>
</evidence>
<accession>A0A7Y3RP48</accession>
<dbReference type="Pfam" id="PF00144">
    <property type="entry name" value="Beta-lactamase"/>
    <property type="match status" value="1"/>
</dbReference>
<dbReference type="AlphaFoldDB" id="A0A7Y3RP48"/>
<evidence type="ECO:0000259" key="3">
    <source>
        <dbReference type="Pfam" id="PF00144"/>
    </source>
</evidence>
<protein>
    <submittedName>
        <fullName evidence="4">Beta-lactamase family protein</fullName>
    </submittedName>
</protein>